<name>K0RUD4_THAOC</name>
<dbReference type="InterPro" id="IPR013057">
    <property type="entry name" value="AA_transpt_TM"/>
</dbReference>
<evidence type="ECO:0000313" key="8">
    <source>
        <dbReference type="Proteomes" id="UP000266841"/>
    </source>
</evidence>
<reference evidence="7 8" key="1">
    <citation type="journal article" date="2012" name="Genome Biol.">
        <title>Genome and low-iron response of an oceanic diatom adapted to chronic iron limitation.</title>
        <authorList>
            <person name="Lommer M."/>
            <person name="Specht M."/>
            <person name="Roy A.S."/>
            <person name="Kraemer L."/>
            <person name="Andreson R."/>
            <person name="Gutowska M.A."/>
            <person name="Wolf J."/>
            <person name="Bergner S.V."/>
            <person name="Schilhabel M.B."/>
            <person name="Klostermeier U.C."/>
            <person name="Beiko R.G."/>
            <person name="Rosenstiel P."/>
            <person name="Hippler M."/>
            <person name="Laroche J."/>
        </authorList>
    </citation>
    <scope>NUCLEOTIDE SEQUENCE [LARGE SCALE GENOMIC DNA]</scope>
    <source>
        <strain evidence="7 8">CCMP1005</strain>
    </source>
</reference>
<accession>K0RUD4</accession>
<feature type="non-terminal residue" evidence="7">
    <location>
        <position position="1"/>
    </location>
</feature>
<feature type="domain" description="Amino acid transporter transmembrane" evidence="6">
    <location>
        <begin position="82"/>
        <end position="149"/>
    </location>
</feature>
<evidence type="ECO:0000256" key="5">
    <source>
        <dbReference type="SAM" id="MobiDB-lite"/>
    </source>
</evidence>
<evidence type="ECO:0000256" key="4">
    <source>
        <dbReference type="ARBA" id="ARBA00023136"/>
    </source>
</evidence>
<keyword evidence="3" id="KW-1133">Transmembrane helix</keyword>
<keyword evidence="8" id="KW-1185">Reference proteome</keyword>
<dbReference type="Proteomes" id="UP000266841">
    <property type="component" value="Unassembled WGS sequence"/>
</dbReference>
<dbReference type="Pfam" id="PF01490">
    <property type="entry name" value="Aa_trans"/>
    <property type="match status" value="1"/>
</dbReference>
<proteinExistence type="predicted"/>
<dbReference type="OrthoDB" id="191198at2759"/>
<comment type="caution">
    <text evidence="7">The sequence shown here is derived from an EMBL/GenBank/DDBJ whole genome shotgun (WGS) entry which is preliminary data.</text>
</comment>
<evidence type="ECO:0000256" key="3">
    <source>
        <dbReference type="ARBA" id="ARBA00022989"/>
    </source>
</evidence>
<dbReference type="GO" id="GO:0016020">
    <property type="term" value="C:membrane"/>
    <property type="evidence" value="ECO:0007669"/>
    <property type="project" value="UniProtKB-SubCell"/>
</dbReference>
<protein>
    <recommendedName>
        <fullName evidence="6">Amino acid transporter transmembrane domain-containing protein</fullName>
    </recommendedName>
</protein>
<sequence length="248" mass="26742">SVQPIRAVLRAADRWRATFPVPRRRLSLTDTDTDTIGHLPCHQSLFLKRTIPSMSNDGESIPLLVDDRKNDDGSKDVTRSAGASAVQTSINISKMCAGTGTLALPFAAEQGGLAFHLIGLFLIAAWDYKGSEYLLRSHTLIQATNNDQMLAEWKEPGYGNTSGSDLNKGHLPPDGTTMYGTVAWYAAGPTGGLTCTLSMCEGLQQAYFSLKPTSGLKALDVLMLSLFLGLLISYEGEAHPSIRSHSLT</sequence>
<evidence type="ECO:0000259" key="6">
    <source>
        <dbReference type="Pfam" id="PF01490"/>
    </source>
</evidence>
<dbReference type="eggNOG" id="ENOG502SNKJ">
    <property type="taxonomic scope" value="Eukaryota"/>
</dbReference>
<comment type="subcellular location">
    <subcellularLocation>
        <location evidence="1">Membrane</location>
    </subcellularLocation>
</comment>
<feature type="region of interest" description="Disordered" evidence="5">
    <location>
        <begin position="58"/>
        <end position="80"/>
    </location>
</feature>
<evidence type="ECO:0000313" key="7">
    <source>
        <dbReference type="EMBL" id="EJK50232.1"/>
    </source>
</evidence>
<gene>
    <name evidence="7" type="ORF">THAOC_30823</name>
</gene>
<dbReference type="AlphaFoldDB" id="K0RUD4"/>
<dbReference type="EMBL" id="AGNL01044095">
    <property type="protein sequence ID" value="EJK50232.1"/>
    <property type="molecule type" value="Genomic_DNA"/>
</dbReference>
<evidence type="ECO:0000256" key="2">
    <source>
        <dbReference type="ARBA" id="ARBA00022692"/>
    </source>
</evidence>
<keyword evidence="2" id="KW-0812">Transmembrane</keyword>
<feature type="compositionally biased region" description="Basic and acidic residues" evidence="5">
    <location>
        <begin position="65"/>
        <end position="78"/>
    </location>
</feature>
<keyword evidence="4" id="KW-0472">Membrane</keyword>
<evidence type="ECO:0000256" key="1">
    <source>
        <dbReference type="ARBA" id="ARBA00004370"/>
    </source>
</evidence>
<organism evidence="7 8">
    <name type="scientific">Thalassiosira oceanica</name>
    <name type="common">Marine diatom</name>
    <dbReference type="NCBI Taxonomy" id="159749"/>
    <lineage>
        <taxon>Eukaryota</taxon>
        <taxon>Sar</taxon>
        <taxon>Stramenopiles</taxon>
        <taxon>Ochrophyta</taxon>
        <taxon>Bacillariophyta</taxon>
        <taxon>Coscinodiscophyceae</taxon>
        <taxon>Thalassiosirophycidae</taxon>
        <taxon>Thalassiosirales</taxon>
        <taxon>Thalassiosiraceae</taxon>
        <taxon>Thalassiosira</taxon>
    </lineage>
</organism>